<gene>
    <name evidence="1" type="ORF">SPIL2461_LOCUS8834</name>
</gene>
<comment type="caution">
    <text evidence="1">The sequence shown here is derived from an EMBL/GenBank/DDBJ whole genome shotgun (WGS) entry which is preliminary data.</text>
</comment>
<dbReference type="AlphaFoldDB" id="A0A812PXD4"/>
<protein>
    <submittedName>
        <fullName evidence="1">Uncharacterized protein</fullName>
    </submittedName>
</protein>
<reference evidence="1" key="1">
    <citation type="submission" date="2021-02" db="EMBL/GenBank/DDBJ databases">
        <authorList>
            <person name="Dougan E. K."/>
            <person name="Rhodes N."/>
            <person name="Thang M."/>
            <person name="Chan C."/>
        </authorList>
    </citation>
    <scope>NUCLEOTIDE SEQUENCE</scope>
</reference>
<dbReference type="Proteomes" id="UP000649617">
    <property type="component" value="Unassembled WGS sequence"/>
</dbReference>
<evidence type="ECO:0000313" key="1">
    <source>
        <dbReference type="EMBL" id="CAE7366023.1"/>
    </source>
</evidence>
<accession>A0A812PXD4</accession>
<organism evidence="1 2">
    <name type="scientific">Symbiodinium pilosum</name>
    <name type="common">Dinoflagellate</name>
    <dbReference type="NCBI Taxonomy" id="2952"/>
    <lineage>
        <taxon>Eukaryota</taxon>
        <taxon>Sar</taxon>
        <taxon>Alveolata</taxon>
        <taxon>Dinophyceae</taxon>
        <taxon>Suessiales</taxon>
        <taxon>Symbiodiniaceae</taxon>
        <taxon>Symbiodinium</taxon>
    </lineage>
</organism>
<dbReference type="Gene3D" id="1.10.238.10">
    <property type="entry name" value="EF-hand"/>
    <property type="match status" value="1"/>
</dbReference>
<name>A0A812PXD4_SYMPI</name>
<dbReference type="EMBL" id="CAJNIZ010014758">
    <property type="protein sequence ID" value="CAE7366023.1"/>
    <property type="molecule type" value="Genomic_DNA"/>
</dbReference>
<dbReference type="OrthoDB" id="424309at2759"/>
<evidence type="ECO:0000313" key="2">
    <source>
        <dbReference type="Proteomes" id="UP000649617"/>
    </source>
</evidence>
<proteinExistence type="predicted"/>
<keyword evidence="2" id="KW-1185">Reference proteome</keyword>
<sequence>MDAALLDERLTPAKVDVTFSRVCGSSPHMLLKQFRDAMVRLAAIKYPSLPRTEAVMQLFHKHLATFQGTTKGTATCECGAASFSVG</sequence>